<dbReference type="AlphaFoldDB" id="X1V4K1"/>
<accession>X1V4K1</accession>
<feature type="non-terminal residue" evidence="1">
    <location>
        <position position="1"/>
    </location>
</feature>
<name>X1V4K1_9ZZZZ</name>
<dbReference type="EMBL" id="BARW01033187">
    <property type="protein sequence ID" value="GAJ07076.1"/>
    <property type="molecule type" value="Genomic_DNA"/>
</dbReference>
<sequence length="38" mass="4735">KDLKLKYRFDELYNWADKIKSKDKRAFIINKISILKKY</sequence>
<comment type="caution">
    <text evidence="1">The sequence shown here is derived from an EMBL/GenBank/DDBJ whole genome shotgun (WGS) entry which is preliminary data.</text>
</comment>
<reference evidence="1" key="1">
    <citation type="journal article" date="2014" name="Front. Microbiol.">
        <title>High frequency of phylogenetically diverse reductive dehalogenase-homologous genes in deep subseafloor sedimentary metagenomes.</title>
        <authorList>
            <person name="Kawai M."/>
            <person name="Futagami T."/>
            <person name="Toyoda A."/>
            <person name="Takaki Y."/>
            <person name="Nishi S."/>
            <person name="Hori S."/>
            <person name="Arai W."/>
            <person name="Tsubouchi T."/>
            <person name="Morono Y."/>
            <person name="Uchiyama I."/>
            <person name="Ito T."/>
            <person name="Fujiyama A."/>
            <person name="Inagaki F."/>
            <person name="Takami H."/>
        </authorList>
    </citation>
    <scope>NUCLEOTIDE SEQUENCE</scope>
    <source>
        <strain evidence="1">Expedition CK06-06</strain>
    </source>
</reference>
<protein>
    <submittedName>
        <fullName evidence="1">Uncharacterized protein</fullName>
    </submittedName>
</protein>
<evidence type="ECO:0000313" key="1">
    <source>
        <dbReference type="EMBL" id="GAJ07076.1"/>
    </source>
</evidence>
<organism evidence="1">
    <name type="scientific">marine sediment metagenome</name>
    <dbReference type="NCBI Taxonomy" id="412755"/>
    <lineage>
        <taxon>unclassified sequences</taxon>
        <taxon>metagenomes</taxon>
        <taxon>ecological metagenomes</taxon>
    </lineage>
</organism>
<proteinExistence type="predicted"/>
<gene>
    <name evidence="1" type="ORF">S12H4_52326</name>
</gene>